<name>A0A6L2M4L6_TANCI</name>
<sequence length="366" mass="42192">MWCLCNPTSSGWCKTDAHSINFENPKQAFVDYASLRTNEAGGKWFTLKPEQNNLGDTYNPSWKSHPNLRLFKFEADFKQQGEMTNKIDTVLKAITDRIMGTLLSDTVKNLKLNVNSTSPVLFAHSYQWKTPNAQPGDDGDIMFIKIIKKYDDSREEELRENENAATGGLEVEYFDTFLTRSELEYHNYLMCGPIPSLFLRNSIITKGCPSNLKIPCNIRHMHMEKACINLNFPLNIMTRMLCNWIPRRKLDPREDINKGVINFIKRIKVMHIFVGNFTYVADFMIVEDISLIIDPRLSQILLGKTFIKISNTTHDLSLRVVKFTNGINKIAYKMPHKIEQYNSLSDSIQNQSTLGMRGIREEDWST</sequence>
<proteinExistence type="predicted"/>
<protein>
    <submittedName>
        <fullName evidence="1">MAK10-like protein</fullName>
    </submittedName>
</protein>
<evidence type="ECO:0000313" key="1">
    <source>
        <dbReference type="EMBL" id="GEU67275.1"/>
    </source>
</evidence>
<gene>
    <name evidence="1" type="ORF">Tci_039253</name>
</gene>
<dbReference type="EMBL" id="BKCJ010005534">
    <property type="protein sequence ID" value="GEU67275.1"/>
    <property type="molecule type" value="Genomic_DNA"/>
</dbReference>
<reference evidence="1" key="1">
    <citation type="journal article" date="2019" name="Sci. Rep.">
        <title>Draft genome of Tanacetum cinerariifolium, the natural source of mosquito coil.</title>
        <authorList>
            <person name="Yamashiro T."/>
            <person name="Shiraishi A."/>
            <person name="Satake H."/>
            <person name="Nakayama K."/>
        </authorList>
    </citation>
    <scope>NUCLEOTIDE SEQUENCE</scope>
</reference>
<accession>A0A6L2M4L6</accession>
<organism evidence="1">
    <name type="scientific">Tanacetum cinerariifolium</name>
    <name type="common">Dalmatian daisy</name>
    <name type="synonym">Chrysanthemum cinerariifolium</name>
    <dbReference type="NCBI Taxonomy" id="118510"/>
    <lineage>
        <taxon>Eukaryota</taxon>
        <taxon>Viridiplantae</taxon>
        <taxon>Streptophyta</taxon>
        <taxon>Embryophyta</taxon>
        <taxon>Tracheophyta</taxon>
        <taxon>Spermatophyta</taxon>
        <taxon>Magnoliopsida</taxon>
        <taxon>eudicotyledons</taxon>
        <taxon>Gunneridae</taxon>
        <taxon>Pentapetalae</taxon>
        <taxon>asterids</taxon>
        <taxon>campanulids</taxon>
        <taxon>Asterales</taxon>
        <taxon>Asteraceae</taxon>
        <taxon>Asteroideae</taxon>
        <taxon>Anthemideae</taxon>
        <taxon>Anthemidinae</taxon>
        <taxon>Tanacetum</taxon>
    </lineage>
</organism>
<comment type="caution">
    <text evidence="1">The sequence shown here is derived from an EMBL/GenBank/DDBJ whole genome shotgun (WGS) entry which is preliminary data.</text>
</comment>
<dbReference type="AlphaFoldDB" id="A0A6L2M4L6"/>